<feature type="compositionally biased region" description="Basic and acidic residues" evidence="1">
    <location>
        <begin position="122"/>
        <end position="131"/>
    </location>
</feature>
<dbReference type="AlphaFoldDB" id="A0AAN6YLF3"/>
<dbReference type="EMBL" id="MU858053">
    <property type="protein sequence ID" value="KAK4218367.1"/>
    <property type="molecule type" value="Genomic_DNA"/>
</dbReference>
<feature type="region of interest" description="Disordered" evidence="1">
    <location>
        <begin position="326"/>
        <end position="348"/>
    </location>
</feature>
<feature type="domain" description="N-acetyltransferase ESCO zinc-finger" evidence="2">
    <location>
        <begin position="296"/>
        <end position="335"/>
    </location>
</feature>
<proteinExistence type="predicted"/>
<dbReference type="InterPro" id="IPR028005">
    <property type="entry name" value="AcTrfase_ESCO_Znf_dom"/>
</dbReference>
<sequence length="348" mass="37858">MYENELPAGPTIAFEADRHSSTAPARKRPLRTYGRRTIGAVQDAEPKLASPRSEAATAEQSILSPISKQGEDSDTMVVAVDDFGSPSPRESRESSRPKRNSILSYFKPVSALPPSPCTLLDSARESNDTNKEPPSPPPSPRPTQIPRKRRRLTTRPDIVHNNKADLLAQGPRPPSDEEGEGAPLKENKKRKLQDISPKGAHGAPFIAVTTPPDILLQRNIANKSSSGDSDSDAQEQDLQDGYPLVRASASHLNQLDHNPPRDDEDNDQGGGTRLSSGGAGGCQKNNKKKKPKELVQTTLSLAINPGPGFTVCKDCGILYNHLNENDRKEHKRRHAAHVRSKTKSRGAL</sequence>
<keyword evidence="4" id="KW-1185">Reference proteome</keyword>
<feature type="compositionally biased region" description="Basic residues" evidence="1">
    <location>
        <begin position="329"/>
        <end position="348"/>
    </location>
</feature>
<name>A0AAN6YLF3_9PEZI</name>
<evidence type="ECO:0000313" key="4">
    <source>
        <dbReference type="Proteomes" id="UP001301769"/>
    </source>
</evidence>
<feature type="compositionally biased region" description="Gly residues" evidence="1">
    <location>
        <begin position="268"/>
        <end position="281"/>
    </location>
</feature>
<evidence type="ECO:0000259" key="2">
    <source>
        <dbReference type="Pfam" id="PF13878"/>
    </source>
</evidence>
<feature type="compositionally biased region" description="Polar residues" evidence="1">
    <location>
        <begin position="58"/>
        <end position="67"/>
    </location>
</feature>
<evidence type="ECO:0000313" key="3">
    <source>
        <dbReference type="EMBL" id="KAK4218367.1"/>
    </source>
</evidence>
<dbReference type="Pfam" id="PF13878">
    <property type="entry name" value="zf-C2H2_3"/>
    <property type="match status" value="1"/>
</dbReference>
<feature type="compositionally biased region" description="Pro residues" evidence="1">
    <location>
        <begin position="133"/>
        <end position="143"/>
    </location>
</feature>
<reference evidence="3" key="2">
    <citation type="submission" date="2023-05" db="EMBL/GenBank/DDBJ databases">
        <authorList>
            <consortium name="Lawrence Berkeley National Laboratory"/>
            <person name="Steindorff A."/>
            <person name="Hensen N."/>
            <person name="Bonometti L."/>
            <person name="Westerberg I."/>
            <person name="Brannstrom I.O."/>
            <person name="Guillou S."/>
            <person name="Cros-Aarteil S."/>
            <person name="Calhoun S."/>
            <person name="Haridas S."/>
            <person name="Kuo A."/>
            <person name="Mondo S."/>
            <person name="Pangilinan J."/>
            <person name="Riley R."/>
            <person name="Labutti K."/>
            <person name="Andreopoulos B."/>
            <person name="Lipzen A."/>
            <person name="Chen C."/>
            <person name="Yanf M."/>
            <person name="Daum C."/>
            <person name="Ng V."/>
            <person name="Clum A."/>
            <person name="Ohm R."/>
            <person name="Martin F."/>
            <person name="Silar P."/>
            <person name="Natvig D."/>
            <person name="Lalanne C."/>
            <person name="Gautier V."/>
            <person name="Ament-Velasquez S.L."/>
            <person name="Kruys A."/>
            <person name="Hutchinson M.I."/>
            <person name="Powell A.J."/>
            <person name="Barry K."/>
            <person name="Miller A.N."/>
            <person name="Grigoriev I.V."/>
            <person name="Debuchy R."/>
            <person name="Gladieux P."/>
            <person name="Thoren M.H."/>
            <person name="Johannesson H."/>
        </authorList>
    </citation>
    <scope>NUCLEOTIDE SEQUENCE</scope>
    <source>
        <strain evidence="3">PSN293</strain>
    </source>
</reference>
<protein>
    <recommendedName>
        <fullName evidence="2">N-acetyltransferase ESCO zinc-finger domain-containing protein</fullName>
    </recommendedName>
</protein>
<dbReference type="Proteomes" id="UP001301769">
    <property type="component" value="Unassembled WGS sequence"/>
</dbReference>
<organism evidence="3 4">
    <name type="scientific">Rhypophila decipiens</name>
    <dbReference type="NCBI Taxonomy" id="261697"/>
    <lineage>
        <taxon>Eukaryota</taxon>
        <taxon>Fungi</taxon>
        <taxon>Dikarya</taxon>
        <taxon>Ascomycota</taxon>
        <taxon>Pezizomycotina</taxon>
        <taxon>Sordariomycetes</taxon>
        <taxon>Sordariomycetidae</taxon>
        <taxon>Sordariales</taxon>
        <taxon>Naviculisporaceae</taxon>
        <taxon>Rhypophila</taxon>
    </lineage>
</organism>
<accession>A0AAN6YLF3</accession>
<feature type="compositionally biased region" description="Basic residues" evidence="1">
    <location>
        <begin position="25"/>
        <end position="34"/>
    </location>
</feature>
<gene>
    <name evidence="3" type="ORF">QBC37DRAFT_198947</name>
</gene>
<feature type="region of interest" description="Disordered" evidence="1">
    <location>
        <begin position="1"/>
        <end position="206"/>
    </location>
</feature>
<evidence type="ECO:0000256" key="1">
    <source>
        <dbReference type="SAM" id="MobiDB-lite"/>
    </source>
</evidence>
<feature type="region of interest" description="Disordered" evidence="1">
    <location>
        <begin position="252"/>
        <end position="293"/>
    </location>
</feature>
<comment type="caution">
    <text evidence="3">The sequence shown here is derived from an EMBL/GenBank/DDBJ whole genome shotgun (WGS) entry which is preliminary data.</text>
</comment>
<reference evidence="3" key="1">
    <citation type="journal article" date="2023" name="Mol. Phylogenet. Evol.">
        <title>Genome-scale phylogeny and comparative genomics of the fungal order Sordariales.</title>
        <authorList>
            <person name="Hensen N."/>
            <person name="Bonometti L."/>
            <person name="Westerberg I."/>
            <person name="Brannstrom I.O."/>
            <person name="Guillou S."/>
            <person name="Cros-Aarteil S."/>
            <person name="Calhoun S."/>
            <person name="Haridas S."/>
            <person name="Kuo A."/>
            <person name="Mondo S."/>
            <person name="Pangilinan J."/>
            <person name="Riley R."/>
            <person name="LaButti K."/>
            <person name="Andreopoulos B."/>
            <person name="Lipzen A."/>
            <person name="Chen C."/>
            <person name="Yan M."/>
            <person name="Daum C."/>
            <person name="Ng V."/>
            <person name="Clum A."/>
            <person name="Steindorff A."/>
            <person name="Ohm R.A."/>
            <person name="Martin F."/>
            <person name="Silar P."/>
            <person name="Natvig D.O."/>
            <person name="Lalanne C."/>
            <person name="Gautier V."/>
            <person name="Ament-Velasquez S.L."/>
            <person name="Kruys A."/>
            <person name="Hutchinson M.I."/>
            <person name="Powell A.J."/>
            <person name="Barry K."/>
            <person name="Miller A.N."/>
            <person name="Grigoriev I.V."/>
            <person name="Debuchy R."/>
            <person name="Gladieux P."/>
            <person name="Hiltunen Thoren M."/>
            <person name="Johannesson H."/>
        </authorList>
    </citation>
    <scope>NUCLEOTIDE SEQUENCE</scope>
    <source>
        <strain evidence="3">PSN293</strain>
    </source>
</reference>